<evidence type="ECO:0000313" key="2">
    <source>
        <dbReference type="EMBL" id="SDC66041.1"/>
    </source>
</evidence>
<name>A0A1G6NEA8_9PSEU</name>
<feature type="region of interest" description="Disordered" evidence="1">
    <location>
        <begin position="266"/>
        <end position="305"/>
    </location>
</feature>
<proteinExistence type="predicted"/>
<accession>A0A1G6NEA8</accession>
<dbReference type="AlphaFoldDB" id="A0A1G6NEA8"/>
<keyword evidence="3" id="KW-1185">Reference proteome</keyword>
<dbReference type="EMBL" id="FMZE01000003">
    <property type="protein sequence ID" value="SDC66041.1"/>
    <property type="molecule type" value="Genomic_DNA"/>
</dbReference>
<reference evidence="2 3" key="1">
    <citation type="submission" date="2016-10" db="EMBL/GenBank/DDBJ databases">
        <authorList>
            <person name="de Groot N.N."/>
        </authorList>
    </citation>
    <scope>NUCLEOTIDE SEQUENCE [LARGE SCALE GENOMIC DNA]</scope>
    <source>
        <strain evidence="2 3">CGMCC 4.5506</strain>
    </source>
</reference>
<evidence type="ECO:0000313" key="3">
    <source>
        <dbReference type="Proteomes" id="UP000199494"/>
    </source>
</evidence>
<feature type="compositionally biased region" description="Acidic residues" evidence="1">
    <location>
        <begin position="285"/>
        <end position="303"/>
    </location>
</feature>
<evidence type="ECO:0000256" key="1">
    <source>
        <dbReference type="SAM" id="MobiDB-lite"/>
    </source>
</evidence>
<organism evidence="2 3">
    <name type="scientific">Prauserella marina</name>
    <dbReference type="NCBI Taxonomy" id="530584"/>
    <lineage>
        <taxon>Bacteria</taxon>
        <taxon>Bacillati</taxon>
        <taxon>Actinomycetota</taxon>
        <taxon>Actinomycetes</taxon>
        <taxon>Pseudonocardiales</taxon>
        <taxon>Pseudonocardiaceae</taxon>
        <taxon>Prauserella</taxon>
    </lineage>
</organism>
<protein>
    <submittedName>
        <fullName evidence="2">Uncharacterized protein</fullName>
    </submittedName>
</protein>
<sequence length="409" mass="44674">MRVTPQSDLRSFLRSLDSARLADLLCEHAERDHELRDRLLAMAEGPAAGDLAEVSDLLDTAVRTAESVQIASVLDTLQRLLDSGTRADVAPLARRAVDKITAALGDLDDPSGAIADHLDRAVALYARACAAHPPEPAELAGWLLGTAFDRPVWPNISLVDFAEALGEKGLMLIKSTVDEVLAERAGDESRRATARRLNEQHAEVTGDVDTVIAMLSEQLPRIDVSLRIVRILRAAGRHAEAIAHAATALGTENGARRGKPIAALERASRRRAEAAAETADPVEKEQEDEEVPTVAEPAEESTDPVEAVRELLAEGKADEAWKLATREESAVLIPLYREHIDGLIGRKDAQHYVTAAAQLRRLRTLHRKAETSEEFGEYLAGLVEEHRRKTRLIEEIRKARIALPKTGGR</sequence>
<dbReference type="STRING" id="530584.SAMN05421630_10389"/>
<dbReference type="Proteomes" id="UP000199494">
    <property type="component" value="Unassembled WGS sequence"/>
</dbReference>
<gene>
    <name evidence="2" type="ORF">SAMN05421630_10389</name>
</gene>